<gene>
    <name evidence="1" type="ORF">PPTG_22613</name>
</gene>
<dbReference type="VEuPathDB" id="FungiDB:PPTG_22613"/>
<dbReference type="GeneID" id="20191212"/>
<proteinExistence type="predicted"/>
<dbReference type="RefSeq" id="XP_008903716.1">
    <property type="nucleotide sequence ID" value="XM_008905468.1"/>
</dbReference>
<sequence>MQGVRSDASTQASIESAKRKVPYVSAAPFRRFFIGYNLRSALRPLPSYGAPNNCVVRLHRKHWNYHTCRPYVAWLHRVMRPDLGLAVTGAVEAGAVETAAAAGVSIKHQ</sequence>
<dbReference type="EMBL" id="KI669580">
    <property type="protein sequence ID" value="ETN10947.1"/>
    <property type="molecule type" value="Genomic_DNA"/>
</dbReference>
<protein>
    <submittedName>
        <fullName evidence="1">Uncharacterized protein</fullName>
    </submittedName>
</protein>
<name>W2QCR1_PHYN3</name>
<reference evidence="1 2" key="2">
    <citation type="submission" date="2013-11" db="EMBL/GenBank/DDBJ databases">
        <title>The Genome Sequence of Phytophthora parasitica INRA-310.</title>
        <authorList>
            <consortium name="The Broad Institute Genomics Platform"/>
            <person name="Russ C."/>
            <person name="Tyler B."/>
            <person name="Panabieres F."/>
            <person name="Shan W."/>
            <person name="Tripathy S."/>
            <person name="Grunwald N."/>
            <person name="Machado M."/>
            <person name="Johnson C.S."/>
            <person name="Arredondo F."/>
            <person name="Hong C."/>
            <person name="Coffey M."/>
            <person name="Young S.K."/>
            <person name="Zeng Q."/>
            <person name="Gargeya S."/>
            <person name="Fitzgerald M."/>
            <person name="Abouelleil A."/>
            <person name="Alvarado L."/>
            <person name="Chapman S.B."/>
            <person name="Gainer-Dewar J."/>
            <person name="Goldberg J."/>
            <person name="Griggs A."/>
            <person name="Gujja S."/>
            <person name="Hansen M."/>
            <person name="Howarth C."/>
            <person name="Imamovic A."/>
            <person name="Ireland A."/>
            <person name="Larimer J."/>
            <person name="McCowan C."/>
            <person name="Murphy C."/>
            <person name="Pearson M."/>
            <person name="Poon T.W."/>
            <person name="Priest M."/>
            <person name="Roberts A."/>
            <person name="Saif S."/>
            <person name="Shea T."/>
            <person name="Sykes S."/>
            <person name="Wortman J."/>
            <person name="Nusbaum C."/>
            <person name="Birren B."/>
        </authorList>
    </citation>
    <scope>NUCLEOTIDE SEQUENCE [LARGE SCALE GENOMIC DNA]</scope>
    <source>
        <strain evidence="1 2">INRA-310</strain>
    </source>
</reference>
<dbReference type="Proteomes" id="UP000018817">
    <property type="component" value="Unassembled WGS sequence"/>
</dbReference>
<reference evidence="2" key="1">
    <citation type="submission" date="2011-12" db="EMBL/GenBank/DDBJ databases">
        <authorList>
            <consortium name="The Broad Institute Genome Sequencing Platform"/>
            <person name="Russ C."/>
            <person name="Tyler B."/>
            <person name="Panabieres F."/>
            <person name="Shan W."/>
            <person name="Tripathy S."/>
            <person name="Grunwald N."/>
            <person name="Machado M."/>
            <person name="Young S.K."/>
            <person name="Zeng Q."/>
            <person name="Gargeya S."/>
            <person name="Fitzgerald M."/>
            <person name="Haas B."/>
            <person name="Abouelleil A."/>
            <person name="Alvarado L."/>
            <person name="Arachchi H.M."/>
            <person name="Berlin A."/>
            <person name="Chapman S.B."/>
            <person name="Gearin G."/>
            <person name="Goldberg J."/>
            <person name="Griggs A."/>
            <person name="Gujja S."/>
            <person name="Hansen M."/>
            <person name="Heiman D."/>
            <person name="Howarth C."/>
            <person name="Larimer J."/>
            <person name="Lui A."/>
            <person name="MacDonald P.J.P."/>
            <person name="McCowen C."/>
            <person name="Montmayeur A."/>
            <person name="Murphy C."/>
            <person name="Neiman D."/>
            <person name="Pearson M."/>
            <person name="Priest M."/>
            <person name="Roberts A."/>
            <person name="Saif S."/>
            <person name="Shea T."/>
            <person name="Sisk P."/>
            <person name="Stolte C."/>
            <person name="Sykes S."/>
            <person name="Wortman J."/>
            <person name="Nusbaum C."/>
            <person name="Birren B."/>
        </authorList>
    </citation>
    <scope>NUCLEOTIDE SEQUENCE [LARGE SCALE GENOMIC DNA]</scope>
    <source>
        <strain evidence="2">INRA-310</strain>
    </source>
</reference>
<dbReference type="AlphaFoldDB" id="W2QCR1"/>
<accession>W2QCR1</accession>
<evidence type="ECO:0000313" key="2">
    <source>
        <dbReference type="Proteomes" id="UP000018817"/>
    </source>
</evidence>
<evidence type="ECO:0000313" key="1">
    <source>
        <dbReference type="EMBL" id="ETN10947.1"/>
    </source>
</evidence>
<organism evidence="1 2">
    <name type="scientific">Phytophthora nicotianae (strain INRA-310)</name>
    <name type="common">Phytophthora parasitica</name>
    <dbReference type="NCBI Taxonomy" id="761204"/>
    <lineage>
        <taxon>Eukaryota</taxon>
        <taxon>Sar</taxon>
        <taxon>Stramenopiles</taxon>
        <taxon>Oomycota</taxon>
        <taxon>Peronosporomycetes</taxon>
        <taxon>Peronosporales</taxon>
        <taxon>Peronosporaceae</taxon>
        <taxon>Phytophthora</taxon>
    </lineage>
</organism>